<dbReference type="EMBL" id="CAADRP010000047">
    <property type="protein sequence ID" value="VFU22200.1"/>
    <property type="molecule type" value="Genomic_DNA"/>
</dbReference>
<sequence length="84" mass="9423">MEASFNLWAYSNQKFPLGVDGFACLIRYCPITCPNLDKHPLQLIFYFSLLLLQTIWYKGTFAPVVVSLQGYADGQSLKDAVNAS</sequence>
<reference evidence="1" key="1">
    <citation type="submission" date="2019-03" db="EMBL/GenBank/DDBJ databases">
        <authorList>
            <person name="Mank J."/>
            <person name="Almeida P."/>
        </authorList>
    </citation>
    <scope>NUCLEOTIDE SEQUENCE</scope>
    <source>
        <strain evidence="1">78183</strain>
    </source>
</reference>
<organism evidence="1">
    <name type="scientific">Salix viminalis</name>
    <name type="common">Common osier</name>
    <name type="synonym">Basket willow</name>
    <dbReference type="NCBI Taxonomy" id="40686"/>
    <lineage>
        <taxon>Eukaryota</taxon>
        <taxon>Viridiplantae</taxon>
        <taxon>Streptophyta</taxon>
        <taxon>Embryophyta</taxon>
        <taxon>Tracheophyta</taxon>
        <taxon>Spermatophyta</taxon>
        <taxon>Magnoliopsida</taxon>
        <taxon>eudicotyledons</taxon>
        <taxon>Gunneridae</taxon>
        <taxon>Pentapetalae</taxon>
        <taxon>rosids</taxon>
        <taxon>fabids</taxon>
        <taxon>Malpighiales</taxon>
        <taxon>Salicaceae</taxon>
        <taxon>Saliceae</taxon>
        <taxon>Salix</taxon>
    </lineage>
</organism>
<dbReference type="AlphaFoldDB" id="A0A6N2K4S8"/>
<name>A0A6N2K4S8_SALVM</name>
<gene>
    <name evidence="1" type="ORF">SVIM_LOCUS21493</name>
</gene>
<evidence type="ECO:0000313" key="1">
    <source>
        <dbReference type="EMBL" id="VFU22200.1"/>
    </source>
</evidence>
<protein>
    <submittedName>
        <fullName evidence="1">Uncharacterized protein</fullName>
    </submittedName>
</protein>
<proteinExistence type="predicted"/>
<accession>A0A6N2K4S8</accession>